<proteinExistence type="predicted"/>
<organism evidence="2 3">
    <name type="scientific">Salvia divinorum</name>
    <name type="common">Maria pastora</name>
    <name type="synonym">Diviner's sage</name>
    <dbReference type="NCBI Taxonomy" id="28513"/>
    <lineage>
        <taxon>Eukaryota</taxon>
        <taxon>Viridiplantae</taxon>
        <taxon>Streptophyta</taxon>
        <taxon>Embryophyta</taxon>
        <taxon>Tracheophyta</taxon>
        <taxon>Spermatophyta</taxon>
        <taxon>Magnoliopsida</taxon>
        <taxon>eudicotyledons</taxon>
        <taxon>Gunneridae</taxon>
        <taxon>Pentapetalae</taxon>
        <taxon>asterids</taxon>
        <taxon>lamiids</taxon>
        <taxon>Lamiales</taxon>
        <taxon>Lamiaceae</taxon>
        <taxon>Nepetoideae</taxon>
        <taxon>Mentheae</taxon>
        <taxon>Salviinae</taxon>
        <taxon>Salvia</taxon>
        <taxon>Salvia subgen. Calosphace</taxon>
    </lineage>
</organism>
<accession>A0ABD1GTN5</accession>
<evidence type="ECO:0000256" key="1">
    <source>
        <dbReference type="SAM" id="MobiDB-lite"/>
    </source>
</evidence>
<keyword evidence="3" id="KW-1185">Reference proteome</keyword>
<evidence type="ECO:0000313" key="3">
    <source>
        <dbReference type="Proteomes" id="UP001567538"/>
    </source>
</evidence>
<dbReference type="Proteomes" id="UP001567538">
    <property type="component" value="Unassembled WGS sequence"/>
</dbReference>
<sequence length="89" mass="9413">MTSYKGSVAGHELFLPSNPVLDQSPSTPPRGAAVPGVASSGRGLEIESPLELLLSPSQHSSPVPSRCFTSKPSRLLFLHEMRGCVEGKI</sequence>
<evidence type="ECO:0000313" key="2">
    <source>
        <dbReference type="EMBL" id="KAL1547495.1"/>
    </source>
</evidence>
<feature type="region of interest" description="Disordered" evidence="1">
    <location>
        <begin position="15"/>
        <end position="40"/>
    </location>
</feature>
<protein>
    <submittedName>
        <fullName evidence="2">Uncharacterized protein</fullName>
    </submittedName>
</protein>
<dbReference type="AlphaFoldDB" id="A0ABD1GTN5"/>
<gene>
    <name evidence="2" type="ORF">AAHA92_15843</name>
</gene>
<reference evidence="2 3" key="1">
    <citation type="submission" date="2024-06" db="EMBL/GenBank/DDBJ databases">
        <title>A chromosome level genome sequence of Diviner's sage (Salvia divinorum).</title>
        <authorList>
            <person name="Ford S.A."/>
            <person name="Ro D.-K."/>
            <person name="Ness R.W."/>
            <person name="Phillips M.A."/>
        </authorList>
    </citation>
    <scope>NUCLEOTIDE SEQUENCE [LARGE SCALE GENOMIC DNA]</scope>
    <source>
        <strain evidence="2">SAF-2024a</strain>
        <tissue evidence="2">Leaf</tissue>
    </source>
</reference>
<comment type="caution">
    <text evidence="2">The sequence shown here is derived from an EMBL/GenBank/DDBJ whole genome shotgun (WGS) entry which is preliminary data.</text>
</comment>
<dbReference type="EMBL" id="JBEAFC010000007">
    <property type="protein sequence ID" value="KAL1547495.1"/>
    <property type="molecule type" value="Genomic_DNA"/>
</dbReference>
<name>A0ABD1GTN5_SALDI</name>